<dbReference type="HOGENOM" id="CLU_2394745_0_0_11"/>
<comment type="caution">
    <text evidence="1">The sequence shown here is derived from an EMBL/GenBank/DDBJ whole genome shotgun (WGS) entry which is preliminary data.</text>
</comment>
<reference evidence="1 2" key="1">
    <citation type="submission" date="2009-01" db="EMBL/GenBank/DDBJ databases">
        <authorList>
            <person name="Fulton L."/>
            <person name="Clifton S."/>
            <person name="Chinwalla A.T."/>
            <person name="Mitreva M."/>
            <person name="Sodergren E."/>
            <person name="Weinstock G."/>
            <person name="Clifton S."/>
            <person name="Dooling D.J."/>
            <person name="Fulton B."/>
            <person name="Minx P."/>
            <person name="Pepin K.H."/>
            <person name="Johnson M."/>
            <person name="Bhonagiri V."/>
            <person name="Nash W.E."/>
            <person name="Mardis E.R."/>
            <person name="Wilson R.K."/>
        </authorList>
    </citation>
    <scope>NUCLEOTIDE SEQUENCE [LARGE SCALE GENOMIC DNA]</scope>
    <source>
        <strain evidence="1 2">ATCC 33806</strain>
    </source>
</reference>
<sequence length="93" mass="9732">MAASSSTTLVRNSAGSSVGEAVAACRRAESALFGEFGEFVGLEGAFLARRFLVLIVALTLPQKTGYGKKKFFRVAVSATMGVDKPSSKNGKVE</sequence>
<accession>C0E673</accession>
<proteinExistence type="predicted"/>
<dbReference type="Proteomes" id="UP000006247">
    <property type="component" value="Unassembled WGS sequence"/>
</dbReference>
<organism evidence="1 2">
    <name type="scientific">Corynebacterium matruchotii ATCC 33806</name>
    <dbReference type="NCBI Taxonomy" id="566549"/>
    <lineage>
        <taxon>Bacteria</taxon>
        <taxon>Bacillati</taxon>
        <taxon>Actinomycetota</taxon>
        <taxon>Actinomycetes</taxon>
        <taxon>Mycobacteriales</taxon>
        <taxon>Corynebacteriaceae</taxon>
        <taxon>Corynebacterium</taxon>
    </lineage>
</organism>
<gene>
    <name evidence="1" type="ORF">CORMATOL_02505</name>
</gene>
<dbReference type="AlphaFoldDB" id="C0E673"/>
<protein>
    <submittedName>
        <fullName evidence="1">Uncharacterized protein</fullName>
    </submittedName>
</protein>
<evidence type="ECO:0000313" key="2">
    <source>
        <dbReference type="Proteomes" id="UP000006247"/>
    </source>
</evidence>
<name>C0E673_9CORY</name>
<evidence type="ECO:0000313" key="1">
    <source>
        <dbReference type="EMBL" id="EEG25913.1"/>
    </source>
</evidence>
<dbReference type="EMBL" id="ACEB01000042">
    <property type="protein sequence ID" value="EEG25913.1"/>
    <property type="molecule type" value="Genomic_DNA"/>
</dbReference>